<keyword evidence="6 8" id="KW-0472">Membrane</keyword>
<feature type="transmembrane region" description="Helical" evidence="8">
    <location>
        <begin position="148"/>
        <end position="168"/>
    </location>
</feature>
<evidence type="ECO:0000256" key="8">
    <source>
        <dbReference type="SAM" id="Phobius"/>
    </source>
</evidence>
<keyword evidence="3 8" id="KW-0812">Transmembrane</keyword>
<proteinExistence type="predicted"/>
<feature type="transmembrane region" description="Helical" evidence="8">
    <location>
        <begin position="76"/>
        <end position="95"/>
    </location>
</feature>
<dbReference type="InterPro" id="IPR003752">
    <property type="entry name" value="DiS_bond_form_DsbB/BdbC"/>
</dbReference>
<evidence type="ECO:0000256" key="5">
    <source>
        <dbReference type="ARBA" id="ARBA00022989"/>
    </source>
</evidence>
<dbReference type="Proteomes" id="UP000585327">
    <property type="component" value="Unassembled WGS sequence"/>
</dbReference>
<evidence type="ECO:0000313" key="9">
    <source>
        <dbReference type="EMBL" id="MBA4723738.1"/>
    </source>
</evidence>
<dbReference type="AlphaFoldDB" id="A0A838YW30"/>
<dbReference type="Gene3D" id="1.20.1550.10">
    <property type="entry name" value="DsbB-like"/>
    <property type="match status" value="1"/>
</dbReference>
<dbReference type="EMBL" id="JACETM010000004">
    <property type="protein sequence ID" value="MBA4723738.1"/>
    <property type="molecule type" value="Genomic_DNA"/>
</dbReference>
<evidence type="ECO:0000256" key="7">
    <source>
        <dbReference type="ARBA" id="ARBA00023284"/>
    </source>
</evidence>
<comment type="caution">
    <text evidence="9">The sequence shown here is derived from an EMBL/GenBank/DDBJ whole genome shotgun (WGS) entry which is preliminary data.</text>
</comment>
<keyword evidence="4" id="KW-0249">Electron transport</keyword>
<dbReference type="GO" id="GO:0005886">
    <property type="term" value="C:plasma membrane"/>
    <property type="evidence" value="ECO:0007669"/>
    <property type="project" value="UniProtKB-SubCell"/>
</dbReference>
<feature type="transmembrane region" description="Helical" evidence="8">
    <location>
        <begin position="12"/>
        <end position="34"/>
    </location>
</feature>
<dbReference type="InterPro" id="IPR023380">
    <property type="entry name" value="DsbB-like_sf"/>
</dbReference>
<dbReference type="GO" id="GO:0006457">
    <property type="term" value="P:protein folding"/>
    <property type="evidence" value="ECO:0007669"/>
    <property type="project" value="InterPro"/>
</dbReference>
<dbReference type="Pfam" id="PF02600">
    <property type="entry name" value="DsbB"/>
    <property type="match status" value="1"/>
</dbReference>
<keyword evidence="5 8" id="KW-1133">Transmembrane helix</keyword>
<sequence>MFNKVIGIIKTVYQNYFEIGATIGALLIVGMAVVMDRLLYLDACPLCIMTRYLFIFIAVVSFVGFLFKRTRVFSRLLTVFFGVLGLIVNSRQIYLQNLSVEEISMLTPNCGMPLETQIEYFGFFAGITRAFEGGPTCAEDGWRFIFNFAEWALIFFIVFVCASALKLVSRR</sequence>
<evidence type="ECO:0000256" key="4">
    <source>
        <dbReference type="ARBA" id="ARBA00022982"/>
    </source>
</evidence>
<dbReference type="InterPro" id="IPR050183">
    <property type="entry name" value="DsbB"/>
</dbReference>
<gene>
    <name evidence="9" type="ORF">H2021_00830</name>
</gene>
<feature type="transmembrane region" description="Helical" evidence="8">
    <location>
        <begin position="40"/>
        <end position="67"/>
    </location>
</feature>
<accession>A0A838YW30</accession>
<dbReference type="GO" id="GO:0015035">
    <property type="term" value="F:protein-disulfide reductase activity"/>
    <property type="evidence" value="ECO:0007669"/>
    <property type="project" value="InterPro"/>
</dbReference>
<dbReference type="PANTHER" id="PTHR36570">
    <property type="entry name" value="DISULFIDE BOND FORMATION PROTEIN B"/>
    <property type="match status" value="1"/>
</dbReference>
<reference evidence="9 10" key="1">
    <citation type="submission" date="2020-06" db="EMBL/GenBank/DDBJ databases">
        <title>Dysbiosis in marine aquaculture revealed through microbiome analysis: reverse ecology for environmental sustainability.</title>
        <authorList>
            <person name="Haro-Moreno J.M."/>
            <person name="Coutinho F.H."/>
            <person name="Zaragoza-Solas A."/>
            <person name="Picazo A."/>
            <person name="Almagro-Moreno S."/>
            <person name="Lopez-Perez M."/>
        </authorList>
    </citation>
    <scope>NUCLEOTIDE SEQUENCE [LARGE SCALE GENOMIC DNA]</scope>
    <source>
        <strain evidence="9">MCMED-G42</strain>
    </source>
</reference>
<evidence type="ECO:0000256" key="3">
    <source>
        <dbReference type="ARBA" id="ARBA00022692"/>
    </source>
</evidence>
<evidence type="ECO:0000256" key="6">
    <source>
        <dbReference type="ARBA" id="ARBA00023136"/>
    </source>
</evidence>
<name>A0A838YW30_9GAMM</name>
<keyword evidence="2" id="KW-1003">Cell membrane</keyword>
<dbReference type="PANTHER" id="PTHR36570:SF3">
    <property type="entry name" value="DISULFIDE BOND FORMATION PROTEIN B"/>
    <property type="match status" value="1"/>
</dbReference>
<evidence type="ECO:0000313" key="10">
    <source>
        <dbReference type="Proteomes" id="UP000585327"/>
    </source>
</evidence>
<keyword evidence="4" id="KW-0813">Transport</keyword>
<evidence type="ECO:0000256" key="2">
    <source>
        <dbReference type="ARBA" id="ARBA00022475"/>
    </source>
</evidence>
<protein>
    <submittedName>
        <fullName evidence="9">Disulfide bond formation protein B</fullName>
    </submittedName>
</protein>
<keyword evidence="7" id="KW-0676">Redox-active center</keyword>
<dbReference type="SUPFAM" id="SSF158442">
    <property type="entry name" value="DsbB-like"/>
    <property type="match status" value="1"/>
</dbReference>
<evidence type="ECO:0000256" key="1">
    <source>
        <dbReference type="ARBA" id="ARBA00004651"/>
    </source>
</evidence>
<organism evidence="9 10">
    <name type="scientific">SAR86 cluster bacterium</name>
    <dbReference type="NCBI Taxonomy" id="2030880"/>
    <lineage>
        <taxon>Bacteria</taxon>
        <taxon>Pseudomonadati</taxon>
        <taxon>Pseudomonadota</taxon>
        <taxon>Gammaproteobacteria</taxon>
        <taxon>SAR86 cluster</taxon>
    </lineage>
</organism>
<comment type="subcellular location">
    <subcellularLocation>
        <location evidence="1">Cell membrane</location>
        <topology evidence="1">Multi-pass membrane protein</topology>
    </subcellularLocation>
</comment>